<evidence type="ECO:0000313" key="8">
    <source>
        <dbReference type="EMBL" id="KAJ4010322.1"/>
    </source>
</evidence>
<sequence>MPIMSSFSSSWGHLVVLFLSLSLLNIASALPTKSSSASIRPFLLPPPKQMIGKRSSSQPSIRPYLLPPPKQLISKRSEAETFLPRLDVNFPDPCLLHDDDGRWVSFATSGNGHHIQMAVSNDPFGQWTHLDQDALPGDGWTSGKNFWAPDVRKLGDNSYVMYFSGQNPGGGHCIGVARSKNSTGPYEMDPEPFACPKHEGGAIDPAGFYDKSTNKRYVVYKVDGNALKGGAGTPIRLQEVSTEDGSTPIGAPVDIMDRVPEEDGPLVEAPNLVHTPDGKYLLFFSSHMYTDDAYDVKYAVADQVQGPYHRGDAPFLKTPALGLKGPGGGTSAEDEGFLVFHAWCGKGKRCMYTIGYDVASVDDFA</sequence>
<dbReference type="InterPro" id="IPR023296">
    <property type="entry name" value="Glyco_hydro_beta-prop_sf"/>
</dbReference>
<keyword evidence="3 6" id="KW-0326">Glycosidase</keyword>
<comment type="caution">
    <text evidence="8">The sequence shown here is derived from an EMBL/GenBank/DDBJ whole genome shotgun (WGS) entry which is preliminary data.</text>
</comment>
<comment type="similarity">
    <text evidence="1 6">Belongs to the glycosyl hydrolase 43 family.</text>
</comment>
<feature type="signal peptide" evidence="7">
    <location>
        <begin position="1"/>
        <end position="29"/>
    </location>
</feature>
<keyword evidence="2 6" id="KW-0378">Hydrolase</keyword>
<feature type="active site" description="Proton acceptor" evidence="4">
    <location>
        <position position="92"/>
    </location>
</feature>
<dbReference type="AlphaFoldDB" id="A0A9W8PKN4"/>
<feature type="site" description="Important for catalytic activity, responsible for pKa modulation of the active site Glu and correct orientation of both the proton donor and substrate" evidence="5">
    <location>
        <position position="204"/>
    </location>
</feature>
<evidence type="ECO:0000256" key="3">
    <source>
        <dbReference type="ARBA" id="ARBA00023295"/>
    </source>
</evidence>
<protein>
    <recommendedName>
        <fullName evidence="10">Endo-arabinase</fullName>
    </recommendedName>
</protein>
<dbReference type="CDD" id="cd08999">
    <property type="entry name" value="GH43_ABN-like"/>
    <property type="match status" value="1"/>
</dbReference>
<dbReference type="EMBL" id="JAPDHF010000012">
    <property type="protein sequence ID" value="KAJ4010322.1"/>
    <property type="molecule type" value="Genomic_DNA"/>
</dbReference>
<feature type="active site" description="Proton donor" evidence="4">
    <location>
        <position position="268"/>
    </location>
</feature>
<dbReference type="Proteomes" id="UP001152130">
    <property type="component" value="Unassembled WGS sequence"/>
</dbReference>
<evidence type="ECO:0000256" key="6">
    <source>
        <dbReference type="RuleBase" id="RU361187"/>
    </source>
</evidence>
<keyword evidence="7" id="KW-0732">Signal</keyword>
<evidence type="ECO:0000313" key="9">
    <source>
        <dbReference type="Proteomes" id="UP001152130"/>
    </source>
</evidence>
<name>A0A9W8PKN4_9HYPO</name>
<dbReference type="InterPro" id="IPR006710">
    <property type="entry name" value="Glyco_hydro_43"/>
</dbReference>
<evidence type="ECO:0000256" key="1">
    <source>
        <dbReference type="ARBA" id="ARBA00009865"/>
    </source>
</evidence>
<dbReference type="GO" id="GO:0005975">
    <property type="term" value="P:carbohydrate metabolic process"/>
    <property type="evidence" value="ECO:0007669"/>
    <property type="project" value="InterPro"/>
</dbReference>
<dbReference type="InterPro" id="IPR051795">
    <property type="entry name" value="Glycosyl_Hydrlase_43"/>
</dbReference>
<feature type="chain" id="PRO_5040862359" description="Endo-arabinase" evidence="7">
    <location>
        <begin position="30"/>
        <end position="365"/>
    </location>
</feature>
<dbReference type="Gene3D" id="2.115.10.20">
    <property type="entry name" value="Glycosyl hydrolase domain, family 43"/>
    <property type="match status" value="1"/>
</dbReference>
<evidence type="ECO:0000256" key="2">
    <source>
        <dbReference type="ARBA" id="ARBA00022801"/>
    </source>
</evidence>
<gene>
    <name evidence="8" type="ORF">NW766_008191</name>
</gene>
<dbReference type="SUPFAM" id="SSF75005">
    <property type="entry name" value="Arabinanase/levansucrase/invertase"/>
    <property type="match status" value="1"/>
</dbReference>
<evidence type="ECO:0000256" key="5">
    <source>
        <dbReference type="PIRSR" id="PIRSR606710-2"/>
    </source>
</evidence>
<evidence type="ECO:0008006" key="10">
    <source>
        <dbReference type="Google" id="ProtNLM"/>
    </source>
</evidence>
<evidence type="ECO:0000256" key="4">
    <source>
        <dbReference type="PIRSR" id="PIRSR606710-1"/>
    </source>
</evidence>
<dbReference type="Pfam" id="PF04616">
    <property type="entry name" value="Glyco_hydro_43"/>
    <property type="match status" value="1"/>
</dbReference>
<dbReference type="GO" id="GO:0004553">
    <property type="term" value="F:hydrolase activity, hydrolyzing O-glycosyl compounds"/>
    <property type="evidence" value="ECO:0007669"/>
    <property type="project" value="InterPro"/>
</dbReference>
<dbReference type="PANTHER" id="PTHR42812">
    <property type="entry name" value="BETA-XYLOSIDASE"/>
    <property type="match status" value="1"/>
</dbReference>
<reference evidence="8" key="1">
    <citation type="submission" date="2022-10" db="EMBL/GenBank/DDBJ databases">
        <title>Fusarium specimens isolated from Avocado Roots.</title>
        <authorList>
            <person name="Stajich J."/>
            <person name="Roper C."/>
            <person name="Heimlech-Rivalta G."/>
        </authorList>
    </citation>
    <scope>NUCLEOTIDE SEQUENCE</scope>
    <source>
        <strain evidence="8">CF00143</strain>
    </source>
</reference>
<organism evidence="8 9">
    <name type="scientific">Fusarium irregulare</name>
    <dbReference type="NCBI Taxonomy" id="2494466"/>
    <lineage>
        <taxon>Eukaryota</taxon>
        <taxon>Fungi</taxon>
        <taxon>Dikarya</taxon>
        <taxon>Ascomycota</taxon>
        <taxon>Pezizomycotina</taxon>
        <taxon>Sordariomycetes</taxon>
        <taxon>Hypocreomycetidae</taxon>
        <taxon>Hypocreales</taxon>
        <taxon>Nectriaceae</taxon>
        <taxon>Fusarium</taxon>
        <taxon>Fusarium incarnatum-equiseti species complex</taxon>
    </lineage>
</organism>
<dbReference type="PANTHER" id="PTHR42812:SF5">
    <property type="entry name" value="ENDO-ARABINASE"/>
    <property type="match status" value="1"/>
</dbReference>
<proteinExistence type="inferred from homology"/>
<keyword evidence="9" id="KW-1185">Reference proteome</keyword>
<accession>A0A9W8PKN4</accession>
<evidence type="ECO:0000256" key="7">
    <source>
        <dbReference type="SAM" id="SignalP"/>
    </source>
</evidence>